<protein>
    <submittedName>
        <fullName evidence="2">Uncharacterized protein</fullName>
    </submittedName>
</protein>
<proteinExistence type="predicted"/>
<dbReference type="Gramene" id="PRQ20909">
    <property type="protein sequence ID" value="PRQ20909"/>
    <property type="gene ID" value="RchiOBHm_Chr7g0233281"/>
</dbReference>
<keyword evidence="3" id="KW-1185">Reference proteome</keyword>
<dbReference type="AlphaFoldDB" id="A0A2P6PG63"/>
<name>A0A2P6PG63_ROSCH</name>
<comment type="caution">
    <text evidence="2">The sequence shown here is derived from an EMBL/GenBank/DDBJ whole genome shotgun (WGS) entry which is preliminary data.</text>
</comment>
<sequence length="49" mass="5039">MDLGDLFVPDRGGHGGMKPDQPPNMASSALSSSLPPAMSSLVLCSQPLQ</sequence>
<evidence type="ECO:0000313" key="3">
    <source>
        <dbReference type="Proteomes" id="UP000238479"/>
    </source>
</evidence>
<feature type="region of interest" description="Disordered" evidence="1">
    <location>
        <begin position="1"/>
        <end position="33"/>
    </location>
</feature>
<reference evidence="2 3" key="1">
    <citation type="journal article" date="2018" name="Nat. Genet.">
        <title>The Rosa genome provides new insights in the design of modern roses.</title>
        <authorList>
            <person name="Bendahmane M."/>
        </authorList>
    </citation>
    <scope>NUCLEOTIDE SEQUENCE [LARGE SCALE GENOMIC DNA]</scope>
    <source>
        <strain evidence="3">cv. Old Blush</strain>
    </source>
</reference>
<dbReference type="EMBL" id="PDCK01000045">
    <property type="protein sequence ID" value="PRQ20909.1"/>
    <property type="molecule type" value="Genomic_DNA"/>
</dbReference>
<accession>A0A2P6PG63</accession>
<organism evidence="2 3">
    <name type="scientific">Rosa chinensis</name>
    <name type="common">China rose</name>
    <dbReference type="NCBI Taxonomy" id="74649"/>
    <lineage>
        <taxon>Eukaryota</taxon>
        <taxon>Viridiplantae</taxon>
        <taxon>Streptophyta</taxon>
        <taxon>Embryophyta</taxon>
        <taxon>Tracheophyta</taxon>
        <taxon>Spermatophyta</taxon>
        <taxon>Magnoliopsida</taxon>
        <taxon>eudicotyledons</taxon>
        <taxon>Gunneridae</taxon>
        <taxon>Pentapetalae</taxon>
        <taxon>rosids</taxon>
        <taxon>fabids</taxon>
        <taxon>Rosales</taxon>
        <taxon>Rosaceae</taxon>
        <taxon>Rosoideae</taxon>
        <taxon>Rosoideae incertae sedis</taxon>
        <taxon>Rosa</taxon>
    </lineage>
</organism>
<evidence type="ECO:0000256" key="1">
    <source>
        <dbReference type="SAM" id="MobiDB-lite"/>
    </source>
</evidence>
<gene>
    <name evidence="2" type="ORF">RchiOBHm_Chr7g0233281</name>
</gene>
<evidence type="ECO:0000313" key="2">
    <source>
        <dbReference type="EMBL" id="PRQ20909.1"/>
    </source>
</evidence>
<dbReference type="Proteomes" id="UP000238479">
    <property type="component" value="Chromosome 7"/>
</dbReference>